<feature type="transmembrane region" description="Helical" evidence="6">
    <location>
        <begin position="303"/>
        <end position="321"/>
    </location>
</feature>
<dbReference type="Proteomes" id="UP000245942">
    <property type="component" value="Unassembled WGS sequence"/>
</dbReference>
<feature type="transmembrane region" description="Helical" evidence="6">
    <location>
        <begin position="208"/>
        <end position="230"/>
    </location>
</feature>
<dbReference type="GO" id="GO:0022857">
    <property type="term" value="F:transmembrane transporter activity"/>
    <property type="evidence" value="ECO:0007669"/>
    <property type="project" value="InterPro"/>
</dbReference>
<gene>
    <name evidence="7" type="ORF">BCV69DRAFT_284673</name>
</gene>
<dbReference type="RefSeq" id="XP_025346236.1">
    <property type="nucleotide sequence ID" value="XM_025493127.1"/>
</dbReference>
<feature type="transmembrane region" description="Helical" evidence="6">
    <location>
        <begin position="83"/>
        <end position="103"/>
    </location>
</feature>
<name>A0A316U105_9BASI</name>
<keyword evidence="4 6" id="KW-0472">Membrane</keyword>
<dbReference type="Pfam" id="PF07690">
    <property type="entry name" value="MFS_1"/>
    <property type="match status" value="1"/>
</dbReference>
<dbReference type="AlphaFoldDB" id="A0A316U105"/>
<evidence type="ECO:0000256" key="2">
    <source>
        <dbReference type="ARBA" id="ARBA00022692"/>
    </source>
</evidence>
<protein>
    <submittedName>
        <fullName evidence="7">MFS general substrate transporter</fullName>
    </submittedName>
</protein>
<sequence>MSRTASFNSKTEDMGPSNGKGEVTVASLSNEEGAVQSTQPRGWKGFYRSTLFQVLVVSALAFCGPAMSDAVQNLGGGGNATPWAANAATAASYVAVFAVSLFGGPLASRLGVRTLLIFGAATFSINGSSYYVNLKYKVQWWFVLGRTIYGLGFGAWYVAEAAIILSYPEEQKRGLYLAIWVMSRNLGQLVGGSINLSRNIHNAKAGSVSLSTYLIFLIIECLGFPISFLISPANRVRKTNGAGVKLAPKLSWAEEFKLLGQAMMMKRNLLLGVYFFYSYFYGGVLGTYLSTHFSVRARSLSTLLVPLGVIVVVFLLGQLLDMQRINQRRRAQIGLAVVMLPTLAAFIWITINQSIYSKHPTGSLDWTSSGWANAYLPYYILQLTGYMCQTYIYWLISCWSSDVTANARQGGLFRAVEAAGQAVSYGLNSKVKNLSITLGINFGLCVLALPGVLMVAMSVPLYRSDAQQVADGQVEGTELEREDGDK</sequence>
<feature type="transmembrane region" description="Helical" evidence="6">
    <location>
        <begin position="333"/>
        <end position="356"/>
    </location>
</feature>
<feature type="transmembrane region" description="Helical" evidence="6">
    <location>
        <begin position="115"/>
        <end position="132"/>
    </location>
</feature>
<dbReference type="InterPro" id="IPR051617">
    <property type="entry name" value="UNC-93-like_regulator"/>
</dbReference>
<evidence type="ECO:0000256" key="5">
    <source>
        <dbReference type="SAM" id="MobiDB-lite"/>
    </source>
</evidence>
<keyword evidence="2 6" id="KW-0812">Transmembrane</keyword>
<evidence type="ECO:0000313" key="7">
    <source>
        <dbReference type="EMBL" id="PWN19076.1"/>
    </source>
</evidence>
<comment type="subcellular location">
    <subcellularLocation>
        <location evidence="1">Membrane</location>
        <topology evidence="1">Multi-pass membrane protein</topology>
    </subcellularLocation>
</comment>
<feature type="transmembrane region" description="Helical" evidence="6">
    <location>
        <begin position="269"/>
        <end position="291"/>
    </location>
</feature>
<dbReference type="GeneID" id="37014861"/>
<dbReference type="OrthoDB" id="196103at2759"/>
<accession>A0A316U105</accession>
<proteinExistence type="predicted"/>
<dbReference type="Gene3D" id="1.20.1250.20">
    <property type="entry name" value="MFS general substrate transporter like domains"/>
    <property type="match status" value="1"/>
</dbReference>
<evidence type="ECO:0000256" key="1">
    <source>
        <dbReference type="ARBA" id="ARBA00004141"/>
    </source>
</evidence>
<dbReference type="PANTHER" id="PTHR23294">
    <property type="entry name" value="ET TRANSLATION PRODUCT-RELATED"/>
    <property type="match status" value="1"/>
</dbReference>
<dbReference type="GO" id="GO:0016020">
    <property type="term" value="C:membrane"/>
    <property type="evidence" value="ECO:0007669"/>
    <property type="project" value="UniProtKB-SubCell"/>
</dbReference>
<feature type="transmembrane region" description="Helical" evidence="6">
    <location>
        <begin position="376"/>
        <end position="396"/>
    </location>
</feature>
<evidence type="ECO:0000256" key="4">
    <source>
        <dbReference type="ARBA" id="ARBA00023136"/>
    </source>
</evidence>
<keyword evidence="8" id="KW-1185">Reference proteome</keyword>
<feature type="transmembrane region" description="Helical" evidence="6">
    <location>
        <begin position="438"/>
        <end position="459"/>
    </location>
</feature>
<dbReference type="InterPro" id="IPR036259">
    <property type="entry name" value="MFS_trans_sf"/>
</dbReference>
<organism evidence="7 8">
    <name type="scientific">Pseudomicrostroma glucosiphilum</name>
    <dbReference type="NCBI Taxonomy" id="1684307"/>
    <lineage>
        <taxon>Eukaryota</taxon>
        <taxon>Fungi</taxon>
        <taxon>Dikarya</taxon>
        <taxon>Basidiomycota</taxon>
        <taxon>Ustilaginomycotina</taxon>
        <taxon>Exobasidiomycetes</taxon>
        <taxon>Microstromatales</taxon>
        <taxon>Microstromatales incertae sedis</taxon>
        <taxon>Pseudomicrostroma</taxon>
    </lineage>
</organism>
<keyword evidence="3 6" id="KW-1133">Transmembrane helix</keyword>
<evidence type="ECO:0000256" key="6">
    <source>
        <dbReference type="SAM" id="Phobius"/>
    </source>
</evidence>
<dbReference type="InterPro" id="IPR011701">
    <property type="entry name" value="MFS"/>
</dbReference>
<dbReference type="PANTHER" id="PTHR23294:SF19">
    <property type="entry name" value="DUF895 DOMAIN MEMBRANE PROTEIN-RELATED"/>
    <property type="match status" value="1"/>
</dbReference>
<feature type="transmembrane region" description="Helical" evidence="6">
    <location>
        <begin position="175"/>
        <end position="196"/>
    </location>
</feature>
<feature type="region of interest" description="Disordered" evidence="5">
    <location>
        <begin position="1"/>
        <end position="23"/>
    </location>
</feature>
<feature type="transmembrane region" description="Helical" evidence="6">
    <location>
        <begin position="51"/>
        <end position="71"/>
    </location>
</feature>
<reference evidence="7 8" key="1">
    <citation type="journal article" date="2018" name="Mol. Biol. Evol.">
        <title>Broad Genomic Sampling Reveals a Smut Pathogenic Ancestry of the Fungal Clade Ustilaginomycotina.</title>
        <authorList>
            <person name="Kijpornyongpan T."/>
            <person name="Mondo S.J."/>
            <person name="Barry K."/>
            <person name="Sandor L."/>
            <person name="Lee J."/>
            <person name="Lipzen A."/>
            <person name="Pangilinan J."/>
            <person name="LaButti K."/>
            <person name="Hainaut M."/>
            <person name="Henrissat B."/>
            <person name="Grigoriev I.V."/>
            <person name="Spatafora J.W."/>
            <person name="Aime M.C."/>
        </authorList>
    </citation>
    <scope>NUCLEOTIDE SEQUENCE [LARGE SCALE GENOMIC DNA]</scope>
    <source>
        <strain evidence="7 8">MCA 4718</strain>
    </source>
</reference>
<evidence type="ECO:0000313" key="8">
    <source>
        <dbReference type="Proteomes" id="UP000245942"/>
    </source>
</evidence>
<dbReference type="EMBL" id="KZ819333">
    <property type="protein sequence ID" value="PWN19076.1"/>
    <property type="molecule type" value="Genomic_DNA"/>
</dbReference>
<evidence type="ECO:0000256" key="3">
    <source>
        <dbReference type="ARBA" id="ARBA00022989"/>
    </source>
</evidence>
<dbReference type="SUPFAM" id="SSF103473">
    <property type="entry name" value="MFS general substrate transporter"/>
    <property type="match status" value="1"/>
</dbReference>
<feature type="transmembrane region" description="Helical" evidence="6">
    <location>
        <begin position="138"/>
        <end position="163"/>
    </location>
</feature>